<reference evidence="6 7" key="2">
    <citation type="submission" date="2020-01" db="EMBL/GenBank/DDBJ databases">
        <title>Clostridiaceae sp. nov. isolated from the gut of human by culturomics.</title>
        <authorList>
            <person name="Chang Y."/>
        </authorList>
    </citation>
    <scope>NUCLEOTIDE SEQUENCE [LARGE SCALE GENOMIC DNA]</scope>
    <source>
        <strain evidence="6 7">DONG20-135</strain>
    </source>
</reference>
<feature type="domain" description="PRD" evidence="5">
    <location>
        <begin position="301"/>
        <end position="408"/>
    </location>
</feature>
<gene>
    <name evidence="6" type="ORF">GSF08_09555</name>
</gene>
<reference evidence="6 7" key="1">
    <citation type="submission" date="2019-12" db="EMBL/GenBank/DDBJ databases">
        <authorList>
            <person name="Yang R."/>
        </authorList>
    </citation>
    <scope>NUCLEOTIDE SEQUENCE [LARGE SCALE GENOMIC DNA]</scope>
    <source>
        <strain evidence="6 7">DONG20-135</strain>
    </source>
</reference>
<comment type="caution">
    <text evidence="6">The sequence shown here is derived from an EMBL/GenBank/DDBJ whole genome shotgun (WGS) entry which is preliminary data.</text>
</comment>
<keyword evidence="2" id="KW-0805">Transcription regulation</keyword>
<keyword evidence="4" id="KW-0804">Transcription</keyword>
<dbReference type="InterPro" id="IPR011608">
    <property type="entry name" value="PRD"/>
</dbReference>
<evidence type="ECO:0000259" key="5">
    <source>
        <dbReference type="PROSITE" id="PS51372"/>
    </source>
</evidence>
<dbReference type="AlphaFoldDB" id="A0A6N8U8L0"/>
<dbReference type="PANTHER" id="PTHR30185:SF13">
    <property type="entry name" value="LICABCH OPERON REGULATOR-RELATED"/>
    <property type="match status" value="1"/>
</dbReference>
<dbReference type="GO" id="GO:0006355">
    <property type="term" value="P:regulation of DNA-templated transcription"/>
    <property type="evidence" value="ECO:0007669"/>
    <property type="project" value="InterPro"/>
</dbReference>
<protein>
    <submittedName>
        <fullName evidence="6">PRD domain-containing protein</fullName>
    </submittedName>
</protein>
<dbReference type="Proteomes" id="UP000434036">
    <property type="component" value="Unassembled WGS sequence"/>
</dbReference>
<feature type="domain" description="PRD" evidence="5">
    <location>
        <begin position="192"/>
        <end position="297"/>
    </location>
</feature>
<evidence type="ECO:0000256" key="4">
    <source>
        <dbReference type="ARBA" id="ARBA00023163"/>
    </source>
</evidence>
<dbReference type="Pfam" id="PF08279">
    <property type="entry name" value="HTH_11"/>
    <property type="match status" value="1"/>
</dbReference>
<keyword evidence="7" id="KW-1185">Reference proteome</keyword>
<proteinExistence type="predicted"/>
<evidence type="ECO:0000256" key="2">
    <source>
        <dbReference type="ARBA" id="ARBA00023015"/>
    </source>
</evidence>
<dbReference type="RefSeq" id="WP_160625573.1">
    <property type="nucleotide sequence ID" value="NZ_WUUQ01000004.1"/>
</dbReference>
<dbReference type="Pfam" id="PF05043">
    <property type="entry name" value="Mga"/>
    <property type="match status" value="1"/>
</dbReference>
<sequence length="643" mass="74904">MYLSKRTILLFHTLSKSEGPLTSNYLSQVVGVTSRTVKKDLQVLGEIIASYGAKLCSKPGRGYQIYVDDERSYQELVRLMEQNDLVADQNIPRYSYERVNYIIKKLLIIDYYIKFEDFMEELYVGRSTITNDMKMVRENLQQYGLKLIHTPSRGTIITGKESAKRQCIAEYFFHNAVGERFYVKDNIMFNSNQNQKELAHLRHELLSVLMDYHIHLSDLSVENLMIHIAVMMRRLTFSNYVECSEEQMSYVADTPEWEAALKYCGILEDVLDMDIPRSEVVYLTMHLISKHINEQMDVSAKRQNDLREVIIKGLRAVKKQYRIDLCGDLELIDLLILHLEPMIRRIQMGMVMRNPLAYESTIRYLYASWITAGFCREIEASYHIHIDFNEFGYLVLYFNMAVERCRNAEVKKVALVCGRGRPEMITILSQMKEALAKYHVTFTMMDTYQIPQINVQDYYLIISTVPLELPKSAPLIVLHAFDESEIHTVKHFYQYLEFKDIPFSRYLKSSRVVSLRGEHIHAVLKSFSRILEKRMDDSAGKWNQINEMPLCISDNHIAVLLNGVDAAETSFLIGKLEKPIEKDHRIIQVIICVQCAACDMGWLSGILYVLSKWIRDEEQVNSFFKDSSISCIQKQFLDIIERE</sequence>
<dbReference type="Gene3D" id="1.10.1790.10">
    <property type="entry name" value="PRD domain"/>
    <property type="match status" value="2"/>
</dbReference>
<dbReference type="InterPro" id="IPR050661">
    <property type="entry name" value="BglG_antiterminators"/>
</dbReference>
<dbReference type="Gene3D" id="1.10.10.10">
    <property type="entry name" value="Winged helix-like DNA-binding domain superfamily/Winged helix DNA-binding domain"/>
    <property type="match status" value="2"/>
</dbReference>
<dbReference type="Pfam" id="PF00874">
    <property type="entry name" value="PRD"/>
    <property type="match status" value="2"/>
</dbReference>
<evidence type="ECO:0000256" key="1">
    <source>
        <dbReference type="ARBA" id="ARBA00022737"/>
    </source>
</evidence>
<dbReference type="SUPFAM" id="SSF63520">
    <property type="entry name" value="PTS-regulatory domain, PRD"/>
    <property type="match status" value="2"/>
</dbReference>
<dbReference type="PANTHER" id="PTHR30185">
    <property type="entry name" value="CRYPTIC BETA-GLUCOSIDE BGL OPERON ANTITERMINATOR"/>
    <property type="match status" value="1"/>
</dbReference>
<organism evidence="6 7">
    <name type="scientific">Copranaerobaculum intestinale</name>
    <dbReference type="NCBI Taxonomy" id="2692629"/>
    <lineage>
        <taxon>Bacteria</taxon>
        <taxon>Bacillati</taxon>
        <taxon>Bacillota</taxon>
        <taxon>Erysipelotrichia</taxon>
        <taxon>Erysipelotrichales</taxon>
        <taxon>Erysipelotrichaceae</taxon>
        <taxon>Copranaerobaculum</taxon>
    </lineage>
</organism>
<dbReference type="PROSITE" id="PS51372">
    <property type="entry name" value="PRD_2"/>
    <property type="match status" value="2"/>
</dbReference>
<keyword evidence="1" id="KW-0677">Repeat</keyword>
<dbReference type="InterPro" id="IPR036634">
    <property type="entry name" value="PRD_sf"/>
</dbReference>
<dbReference type="EMBL" id="WUUQ01000004">
    <property type="protein sequence ID" value="MXQ74180.1"/>
    <property type="molecule type" value="Genomic_DNA"/>
</dbReference>
<evidence type="ECO:0000313" key="7">
    <source>
        <dbReference type="Proteomes" id="UP000434036"/>
    </source>
</evidence>
<evidence type="ECO:0000313" key="6">
    <source>
        <dbReference type="EMBL" id="MXQ74180.1"/>
    </source>
</evidence>
<dbReference type="InterPro" id="IPR013196">
    <property type="entry name" value="HTH_11"/>
</dbReference>
<keyword evidence="3" id="KW-0010">Activator</keyword>
<accession>A0A6N8U8L0</accession>
<dbReference type="InterPro" id="IPR036388">
    <property type="entry name" value="WH-like_DNA-bd_sf"/>
</dbReference>
<dbReference type="InterPro" id="IPR007737">
    <property type="entry name" value="Mga_HTH"/>
</dbReference>
<name>A0A6N8U8L0_9FIRM</name>
<evidence type="ECO:0000256" key="3">
    <source>
        <dbReference type="ARBA" id="ARBA00023159"/>
    </source>
</evidence>